<organism evidence="5 6">
    <name type="scientific">Bradyrhizobium aeschynomenes</name>
    <dbReference type="NCBI Taxonomy" id="2734909"/>
    <lineage>
        <taxon>Bacteria</taxon>
        <taxon>Pseudomonadati</taxon>
        <taxon>Pseudomonadota</taxon>
        <taxon>Alphaproteobacteria</taxon>
        <taxon>Hyphomicrobiales</taxon>
        <taxon>Nitrobacteraceae</taxon>
        <taxon>Bradyrhizobium</taxon>
    </lineage>
</organism>
<evidence type="ECO:0000256" key="3">
    <source>
        <dbReference type="ARBA" id="ARBA00023163"/>
    </source>
</evidence>
<dbReference type="InterPro" id="IPR018490">
    <property type="entry name" value="cNMP-bd_dom_sf"/>
</dbReference>
<evidence type="ECO:0000256" key="2">
    <source>
        <dbReference type="ARBA" id="ARBA00023125"/>
    </source>
</evidence>
<accession>A0ABX2CEH6</accession>
<feature type="domain" description="HTH crp-type" evidence="4">
    <location>
        <begin position="147"/>
        <end position="223"/>
    </location>
</feature>
<evidence type="ECO:0000313" key="5">
    <source>
        <dbReference type="EMBL" id="NPU65637.1"/>
    </source>
</evidence>
<comment type="caution">
    <text evidence="5">The sequence shown here is derived from an EMBL/GenBank/DDBJ whole genome shotgun (WGS) entry which is preliminary data.</text>
</comment>
<evidence type="ECO:0000259" key="4">
    <source>
        <dbReference type="PROSITE" id="PS51063"/>
    </source>
</evidence>
<dbReference type="Pfam" id="PF00027">
    <property type="entry name" value="cNMP_binding"/>
    <property type="match status" value="1"/>
</dbReference>
<dbReference type="SUPFAM" id="SSF51206">
    <property type="entry name" value="cAMP-binding domain-like"/>
    <property type="match status" value="1"/>
</dbReference>
<evidence type="ECO:0000313" key="6">
    <source>
        <dbReference type="Proteomes" id="UP000886476"/>
    </source>
</evidence>
<gene>
    <name evidence="5" type="ORF">HL667_11580</name>
</gene>
<keyword evidence="1" id="KW-0805">Transcription regulation</keyword>
<dbReference type="InterPro" id="IPR000595">
    <property type="entry name" value="cNMP-bd_dom"/>
</dbReference>
<name>A0ABX2CEH6_9BRAD</name>
<evidence type="ECO:0000256" key="1">
    <source>
        <dbReference type="ARBA" id="ARBA00023015"/>
    </source>
</evidence>
<keyword evidence="3" id="KW-0804">Transcription</keyword>
<keyword evidence="6" id="KW-1185">Reference proteome</keyword>
<dbReference type="Gene3D" id="1.10.10.10">
    <property type="entry name" value="Winged helix-like DNA-binding domain superfamily/Winged helix DNA-binding domain"/>
    <property type="match status" value="1"/>
</dbReference>
<sequence length="245" mass="27257">MPHLALLIRRLRSATQLGEDDIAAVRALPLQVKAVEPETPIALEGDRPHACCIIVNGFAYRSKLTESGKRQILSFHIPGDIPDLQSLVLKTMDHDLVTISAATLAFIDHADLSRLIDTHAAVARALWRETMVDAAMFRERILNLGVRSASARMAHLLVELRQRLAEVGLVEIDDKEYRFPITQSALADALGLSTVHVNRVLQEFRSQRVLDIRKNLVKLIDVEKVVAAGEFDPAYLHLIDNSRPG</sequence>
<reference evidence="5" key="1">
    <citation type="submission" date="2020-05" db="EMBL/GenBank/DDBJ databases">
        <title>Nod-independent and nitrogen-fixing Bradyrhizobium aeschynomene sp. nov. isolated from nodules of Aeschynomene indica.</title>
        <authorList>
            <person name="Zhang Z."/>
        </authorList>
    </citation>
    <scope>NUCLEOTIDE SEQUENCE</scope>
    <source>
        <strain evidence="5">83012</strain>
    </source>
</reference>
<dbReference type="CDD" id="cd00038">
    <property type="entry name" value="CAP_ED"/>
    <property type="match status" value="1"/>
</dbReference>
<proteinExistence type="predicted"/>
<dbReference type="EMBL" id="JABFDN010000003">
    <property type="protein sequence ID" value="NPU65637.1"/>
    <property type="molecule type" value="Genomic_DNA"/>
</dbReference>
<dbReference type="Pfam" id="PF13545">
    <property type="entry name" value="HTH_Crp_2"/>
    <property type="match status" value="1"/>
</dbReference>
<dbReference type="Proteomes" id="UP000886476">
    <property type="component" value="Unassembled WGS sequence"/>
</dbReference>
<dbReference type="InterPro" id="IPR036390">
    <property type="entry name" value="WH_DNA-bd_sf"/>
</dbReference>
<protein>
    <submittedName>
        <fullName evidence="5">Crp/Fnr family transcriptional regulator</fullName>
    </submittedName>
</protein>
<dbReference type="SUPFAM" id="SSF46785">
    <property type="entry name" value="Winged helix' DNA-binding domain"/>
    <property type="match status" value="1"/>
</dbReference>
<dbReference type="PROSITE" id="PS51063">
    <property type="entry name" value="HTH_CRP_2"/>
    <property type="match status" value="1"/>
</dbReference>
<keyword evidence="2" id="KW-0238">DNA-binding</keyword>
<dbReference type="Gene3D" id="2.60.120.10">
    <property type="entry name" value="Jelly Rolls"/>
    <property type="match status" value="1"/>
</dbReference>
<dbReference type="InterPro" id="IPR012318">
    <property type="entry name" value="HTH_CRP"/>
</dbReference>
<dbReference type="InterPro" id="IPR036388">
    <property type="entry name" value="WH-like_DNA-bd_sf"/>
</dbReference>
<dbReference type="InterPro" id="IPR014710">
    <property type="entry name" value="RmlC-like_jellyroll"/>
</dbReference>